<evidence type="ECO:0000256" key="5">
    <source>
        <dbReference type="ARBA" id="ARBA00023002"/>
    </source>
</evidence>
<dbReference type="PANTHER" id="PTHR13878">
    <property type="entry name" value="GULONOLACTONE OXIDASE"/>
    <property type="match status" value="1"/>
</dbReference>
<dbReference type="InterPro" id="IPR016169">
    <property type="entry name" value="FAD-bd_PCMH_sub2"/>
</dbReference>
<dbReference type="AlphaFoldDB" id="A0A0W0Z3H8"/>
<evidence type="ECO:0000256" key="2">
    <source>
        <dbReference type="ARBA" id="ARBA00005466"/>
    </source>
</evidence>
<dbReference type="InterPro" id="IPR015345">
    <property type="entry name" value="Cytokinin_DH_FAD/cytokin-bd"/>
</dbReference>
<comment type="similarity">
    <text evidence="2">Belongs to the oxygen-dependent FAD-linked oxidoreductase family.</text>
</comment>
<sequence>MPQTNQWSTSQIKQCEQQIGQAMLSDEHSLFSYGQDFGKLVSEKPHAVCVPETVNTLQKLLRFANQQVLPVAVRGNGLSQCGQSLPVAGGLTIHLERFNRILQKDKDCIWVEANASWADLLAVSLQTLQAPYVVPYNCNLSVGGVLSAGGVGASSFKYGSVVSHIKALEVITADGEKQEVDETSELFRACLAGQGRFGVISKACVGLRPCKKMVRTYFLVYLDKEQWYCDLQKLKKHADGIEAFCTPAIQGAKQTDKGRIPFAQWLYALHLSIEYDERPPELNDLDEPLRPWKILHKQDETIDSYFHRHDPRFAAMKLIGQWELQHPWYECFIPANVLFNDLEDILQTLPVHYANVVQVVPLADFHEGRDGFLMVPAASEIFAVMILNPGVHPALLPACLAVMKTLDSRFLSAGGKRYLSGFLGEEISDEYWRNHYGSSYQKLKKLKEKYDPNQIFRSHLHPF</sequence>
<dbReference type="PROSITE" id="PS51387">
    <property type="entry name" value="FAD_PCMH"/>
    <property type="match status" value="1"/>
</dbReference>
<dbReference type="GO" id="GO:0009690">
    <property type="term" value="P:cytokinin metabolic process"/>
    <property type="evidence" value="ECO:0007669"/>
    <property type="project" value="InterPro"/>
</dbReference>
<evidence type="ECO:0000313" key="8">
    <source>
        <dbReference type="Proteomes" id="UP000054877"/>
    </source>
</evidence>
<dbReference type="GO" id="GO:0019139">
    <property type="term" value="F:cytokinin dehydrogenase activity"/>
    <property type="evidence" value="ECO:0007669"/>
    <property type="project" value="UniProtKB-EC"/>
</dbReference>
<dbReference type="EMBL" id="LNYX01000019">
    <property type="protein sequence ID" value="KTD63363.1"/>
    <property type="molecule type" value="Genomic_DNA"/>
</dbReference>
<dbReference type="InterPro" id="IPR016167">
    <property type="entry name" value="FAD-bd_PCMH_sub1"/>
</dbReference>
<dbReference type="PATRIC" id="fig|452.5.peg.1859"/>
<comment type="caution">
    <text evidence="7">The sequence shown here is derived from an EMBL/GenBank/DDBJ whole genome shotgun (WGS) entry which is preliminary data.</text>
</comment>
<dbReference type="PANTHER" id="PTHR13878:SF53">
    <property type="entry name" value="CYTOKININ DEHYDROGENASE 6"/>
    <property type="match status" value="1"/>
</dbReference>
<dbReference type="InterPro" id="IPR006094">
    <property type="entry name" value="Oxid_FAD_bind_N"/>
</dbReference>
<dbReference type="Pfam" id="PF09265">
    <property type="entry name" value="Cytokin-bind"/>
    <property type="match status" value="1"/>
</dbReference>
<accession>A0A0W0Z3H8</accession>
<name>A0A0W0Z3H8_LEGSP</name>
<dbReference type="InterPro" id="IPR050432">
    <property type="entry name" value="FAD-linked_Oxidoreductases_BP"/>
</dbReference>
<dbReference type="Gene3D" id="3.30.465.10">
    <property type="match status" value="1"/>
</dbReference>
<feature type="domain" description="FAD-binding PCMH-type" evidence="6">
    <location>
        <begin position="41"/>
        <end position="210"/>
    </location>
</feature>
<evidence type="ECO:0000313" key="7">
    <source>
        <dbReference type="EMBL" id="KTD63363.1"/>
    </source>
</evidence>
<keyword evidence="5 7" id="KW-0560">Oxidoreductase</keyword>
<keyword evidence="4" id="KW-0274">FAD</keyword>
<dbReference type="GO" id="GO:0071949">
    <property type="term" value="F:FAD binding"/>
    <property type="evidence" value="ECO:0007669"/>
    <property type="project" value="InterPro"/>
</dbReference>
<gene>
    <name evidence="7" type="ORF">Lspi_1689</name>
</gene>
<keyword evidence="8" id="KW-1185">Reference proteome</keyword>
<evidence type="ECO:0000256" key="4">
    <source>
        <dbReference type="ARBA" id="ARBA00022827"/>
    </source>
</evidence>
<dbReference type="InterPro" id="IPR016166">
    <property type="entry name" value="FAD-bd_PCMH"/>
</dbReference>
<dbReference type="EC" id="1.5.99.12" evidence="7"/>
<dbReference type="STRING" id="452.Lspi_1689"/>
<dbReference type="OrthoDB" id="6278354at2"/>
<dbReference type="InterPro" id="IPR016164">
    <property type="entry name" value="FAD-linked_Oxase-like_C"/>
</dbReference>
<reference evidence="7 8" key="1">
    <citation type="submission" date="2015-11" db="EMBL/GenBank/DDBJ databases">
        <title>Genomic analysis of 38 Legionella species identifies large and diverse effector repertoires.</title>
        <authorList>
            <person name="Burstein D."/>
            <person name="Amaro F."/>
            <person name="Zusman T."/>
            <person name="Lifshitz Z."/>
            <person name="Cohen O."/>
            <person name="Gilbert J.A."/>
            <person name="Pupko T."/>
            <person name="Shuman H.A."/>
            <person name="Segal G."/>
        </authorList>
    </citation>
    <scope>NUCLEOTIDE SEQUENCE [LARGE SCALE GENOMIC DNA]</scope>
    <source>
        <strain evidence="7 8">Mt.St.Helens-9</strain>
    </source>
</reference>
<evidence type="ECO:0000256" key="3">
    <source>
        <dbReference type="ARBA" id="ARBA00022630"/>
    </source>
</evidence>
<evidence type="ECO:0000256" key="1">
    <source>
        <dbReference type="ARBA" id="ARBA00001974"/>
    </source>
</evidence>
<proteinExistence type="inferred from homology"/>
<keyword evidence="3" id="KW-0285">Flavoprotein</keyword>
<dbReference type="InterPro" id="IPR016170">
    <property type="entry name" value="Cytok_DH_C_sf"/>
</dbReference>
<comment type="cofactor">
    <cofactor evidence="1">
        <name>FAD</name>
        <dbReference type="ChEBI" id="CHEBI:57692"/>
    </cofactor>
</comment>
<dbReference type="SUPFAM" id="SSF55103">
    <property type="entry name" value="FAD-linked oxidases, C-terminal domain"/>
    <property type="match status" value="1"/>
</dbReference>
<dbReference type="Proteomes" id="UP000054877">
    <property type="component" value="Unassembled WGS sequence"/>
</dbReference>
<dbReference type="Pfam" id="PF01565">
    <property type="entry name" value="FAD_binding_4"/>
    <property type="match status" value="1"/>
</dbReference>
<dbReference type="Gene3D" id="3.30.43.10">
    <property type="entry name" value="Uridine Diphospho-n-acetylenolpyruvylglucosamine Reductase, domain 2"/>
    <property type="match status" value="1"/>
</dbReference>
<dbReference type="Gene3D" id="3.40.462.10">
    <property type="entry name" value="FAD-linked oxidases, C-terminal domain"/>
    <property type="match status" value="1"/>
</dbReference>
<dbReference type="SUPFAM" id="SSF56176">
    <property type="entry name" value="FAD-binding/transporter-associated domain-like"/>
    <property type="match status" value="1"/>
</dbReference>
<evidence type="ECO:0000259" key="6">
    <source>
        <dbReference type="PROSITE" id="PS51387"/>
    </source>
</evidence>
<dbReference type="RefSeq" id="WP_058483618.1">
    <property type="nucleotide sequence ID" value="NZ_CAAAII010000017.1"/>
</dbReference>
<organism evidence="7 8">
    <name type="scientific">Legionella spiritensis</name>
    <dbReference type="NCBI Taxonomy" id="452"/>
    <lineage>
        <taxon>Bacteria</taxon>
        <taxon>Pseudomonadati</taxon>
        <taxon>Pseudomonadota</taxon>
        <taxon>Gammaproteobacteria</taxon>
        <taxon>Legionellales</taxon>
        <taxon>Legionellaceae</taxon>
        <taxon>Legionella</taxon>
    </lineage>
</organism>
<dbReference type="InterPro" id="IPR036318">
    <property type="entry name" value="FAD-bd_PCMH-like_sf"/>
</dbReference>
<protein>
    <submittedName>
        <fullName evidence="7">Cytokinin oxidase</fullName>
        <ecNumber evidence="7">1.5.99.12</ecNumber>
    </submittedName>
</protein>